<dbReference type="VEuPathDB" id="FungiDB:H257_02872"/>
<evidence type="ECO:0000313" key="6">
    <source>
        <dbReference type="Proteomes" id="UP000286510"/>
    </source>
</evidence>
<evidence type="ECO:0000313" key="3">
    <source>
        <dbReference type="EMBL" id="RHZ42806.1"/>
    </source>
</evidence>
<dbReference type="EMBL" id="QUTF01000416">
    <property type="protein sequence ID" value="RHZ42806.1"/>
    <property type="molecule type" value="Genomic_DNA"/>
</dbReference>
<sequence length="458" mass="50840">MAATTHDVAASLGHVHQVLGSIHRRLDALERQIEILPHRLWTGLDDRLAPPAPGSDMSRALQLALKAFTDTMFASMASTLPVDAPSSVSTYVSAPTVSLFDSAIPPAAPVAVNGDHLASTPPSSTAIVPAKSPVTLPVASTATAIPKNTPQVPAPPPCIPPRLFEWADGTTHRRVPETWSFPKKANLRTMWDLWHFGDTTVGVCPFRFLPSQDLKEREDKSCLSRASRVMRTMATIAIDHEFVQSEDDISQLGPAEYDDVYNRTFHILINPPTNHSIGEKPMVNVQRLARFSFQNVYKHFFITEGSRARHAPPKLPAGWDMPRKMNCRDVWRLWFHGDRDNHVCPLSQVTYWDFNGSSSKKDAGSRLGNARLVVERLVQMAVSEGFVASEDVLGEHMDVQTLDTVFDNAFDMLLNYNPTGNLAGPDVGQLRGEKADEYLYNSVAKAIRDMDKKRKRVE</sequence>
<dbReference type="EMBL" id="QUTD01003949">
    <property type="protein sequence ID" value="RHY70560.1"/>
    <property type="molecule type" value="Genomic_DNA"/>
</dbReference>
<dbReference type="Proteomes" id="UP000266643">
    <property type="component" value="Unassembled WGS sequence"/>
</dbReference>
<proteinExistence type="predicted"/>
<evidence type="ECO:0000313" key="1">
    <source>
        <dbReference type="EMBL" id="RHY02937.1"/>
    </source>
</evidence>
<evidence type="ECO:0000313" key="2">
    <source>
        <dbReference type="EMBL" id="RHY70560.1"/>
    </source>
</evidence>
<evidence type="ECO:0000313" key="5">
    <source>
        <dbReference type="Proteomes" id="UP000266643"/>
    </source>
</evidence>
<reference evidence="4 5" key="1">
    <citation type="submission" date="2018-08" db="EMBL/GenBank/DDBJ databases">
        <title>Aphanomyces genome sequencing and annotation.</title>
        <authorList>
            <person name="Minardi D."/>
            <person name="Oidtmann B."/>
            <person name="Van Der Giezen M."/>
            <person name="Studholme D.J."/>
        </authorList>
    </citation>
    <scope>NUCLEOTIDE SEQUENCE [LARGE SCALE GENOMIC DNA]</scope>
    <source>
        <strain evidence="2 5">D2</strain>
        <strain evidence="3 6">FDL457</strain>
        <strain evidence="1 4">Kv</strain>
    </source>
</reference>
<name>A0A397DYI5_APHAT</name>
<comment type="caution">
    <text evidence="2">The sequence shown here is derived from an EMBL/GenBank/DDBJ whole genome shotgun (WGS) entry which is preliminary data.</text>
</comment>
<dbReference type="Proteomes" id="UP000265427">
    <property type="component" value="Unassembled WGS sequence"/>
</dbReference>
<dbReference type="Proteomes" id="UP000286510">
    <property type="component" value="Unassembled WGS sequence"/>
</dbReference>
<accession>A0A397DYI5</accession>
<dbReference type="AlphaFoldDB" id="A0A397DYI5"/>
<dbReference type="EMBL" id="QUSZ01007304">
    <property type="protein sequence ID" value="RHY02937.1"/>
    <property type="molecule type" value="Genomic_DNA"/>
</dbReference>
<organism evidence="2 5">
    <name type="scientific">Aphanomyces astaci</name>
    <name type="common">Crayfish plague agent</name>
    <dbReference type="NCBI Taxonomy" id="112090"/>
    <lineage>
        <taxon>Eukaryota</taxon>
        <taxon>Sar</taxon>
        <taxon>Stramenopiles</taxon>
        <taxon>Oomycota</taxon>
        <taxon>Saprolegniomycetes</taxon>
        <taxon>Saprolegniales</taxon>
        <taxon>Verrucalvaceae</taxon>
        <taxon>Aphanomyces</taxon>
    </lineage>
</organism>
<evidence type="ECO:0000313" key="4">
    <source>
        <dbReference type="Proteomes" id="UP000265427"/>
    </source>
</evidence>
<gene>
    <name evidence="3" type="ORF">DYB26_003938</name>
    <name evidence="2" type="ORF">DYB30_009637</name>
    <name evidence="1" type="ORF">DYB36_005987</name>
</gene>
<protein>
    <submittedName>
        <fullName evidence="2">Uncharacterized protein</fullName>
    </submittedName>
</protein>